<dbReference type="RefSeq" id="XP_029225338.1">
    <property type="nucleotide sequence ID" value="XM_029374578.1"/>
</dbReference>
<gene>
    <name evidence="7" type="ORF">Tco025E_07719</name>
</gene>
<dbReference type="OrthoDB" id="251260at2759"/>
<proteinExistence type="predicted"/>
<dbReference type="Proteomes" id="UP000284403">
    <property type="component" value="Unassembled WGS sequence"/>
</dbReference>
<dbReference type="GeneID" id="40321330"/>
<dbReference type="GO" id="GO:0016020">
    <property type="term" value="C:membrane"/>
    <property type="evidence" value="ECO:0007669"/>
    <property type="project" value="UniProtKB-SubCell"/>
</dbReference>
<name>A0A422NK62_9TRYP</name>
<evidence type="ECO:0000256" key="4">
    <source>
        <dbReference type="ARBA" id="ARBA00023136"/>
    </source>
</evidence>
<evidence type="ECO:0000256" key="5">
    <source>
        <dbReference type="SAM" id="MobiDB-lite"/>
    </source>
</evidence>
<keyword evidence="2 6" id="KW-0812">Transmembrane</keyword>
<accession>A0A422NK62</accession>
<evidence type="ECO:0000256" key="1">
    <source>
        <dbReference type="ARBA" id="ARBA00004141"/>
    </source>
</evidence>
<keyword evidence="8" id="KW-1185">Reference proteome</keyword>
<evidence type="ECO:0000256" key="2">
    <source>
        <dbReference type="ARBA" id="ARBA00022692"/>
    </source>
</evidence>
<sequence length="245" mass="26560">MWALWFSCFGMWGTGTVMQMNAAQFYRSKNNGGFDTRTLTLYVAIMSVGSAVGRIFIGLVDIKLLALRAAGKSEMLSTVALPVGPVLMVLAYLFFAVLPGSVLLLPFALASIGNGIGWAVAVIGVRMMYARDIGKHYNFIYTSGAAATIALNRFMFGEMYDAEGRKRGEFPSCNAPSCVQKQMFILMAVNLLSTFSALLVHWRFSRFTNARLAAAKAAAAAQQQSNKEELEAQPVEPSEGIQLGA</sequence>
<feature type="transmembrane region" description="Helical" evidence="6">
    <location>
        <begin position="78"/>
        <end position="98"/>
    </location>
</feature>
<comment type="subcellular location">
    <subcellularLocation>
        <location evidence="1">Membrane</location>
        <topology evidence="1">Multi-pass membrane protein</topology>
    </subcellularLocation>
</comment>
<dbReference type="EMBL" id="MKKU01000620">
    <property type="protein sequence ID" value="RNF05863.1"/>
    <property type="molecule type" value="Genomic_DNA"/>
</dbReference>
<dbReference type="SUPFAM" id="SSF103473">
    <property type="entry name" value="MFS general substrate transporter"/>
    <property type="match status" value="1"/>
</dbReference>
<comment type="caution">
    <text evidence="7">The sequence shown here is derived from an EMBL/GenBank/DDBJ whole genome shotgun (WGS) entry which is preliminary data.</text>
</comment>
<evidence type="ECO:0000256" key="6">
    <source>
        <dbReference type="SAM" id="Phobius"/>
    </source>
</evidence>
<feature type="transmembrane region" description="Helical" evidence="6">
    <location>
        <begin position="137"/>
        <end position="156"/>
    </location>
</feature>
<keyword evidence="4 6" id="KW-0472">Membrane</keyword>
<feature type="region of interest" description="Disordered" evidence="5">
    <location>
        <begin position="223"/>
        <end position="245"/>
    </location>
</feature>
<evidence type="ECO:0000313" key="7">
    <source>
        <dbReference type="EMBL" id="RNF05863.1"/>
    </source>
</evidence>
<evidence type="ECO:0008006" key="9">
    <source>
        <dbReference type="Google" id="ProtNLM"/>
    </source>
</evidence>
<feature type="transmembrane region" description="Helical" evidence="6">
    <location>
        <begin position="38"/>
        <end position="57"/>
    </location>
</feature>
<dbReference type="PANTHER" id="PTHR21576:SF46">
    <property type="entry name" value="NODULIN-LIKE DOMAIN-CONTAINING PROTEIN"/>
    <property type="match status" value="1"/>
</dbReference>
<keyword evidence="3 6" id="KW-1133">Transmembrane helix</keyword>
<evidence type="ECO:0000256" key="3">
    <source>
        <dbReference type="ARBA" id="ARBA00022989"/>
    </source>
</evidence>
<dbReference type="InterPro" id="IPR036259">
    <property type="entry name" value="MFS_trans_sf"/>
</dbReference>
<reference evidence="7 8" key="1">
    <citation type="journal article" date="2018" name="BMC Genomics">
        <title>Genomic comparison of Trypanosoma conorhini and Trypanosoma rangeli to Trypanosoma cruzi strains of high and low virulence.</title>
        <authorList>
            <person name="Bradwell K.R."/>
            <person name="Koparde V.N."/>
            <person name="Matveyev A.V."/>
            <person name="Serrano M.G."/>
            <person name="Alves J.M."/>
            <person name="Parikh H."/>
            <person name="Huang B."/>
            <person name="Lee V."/>
            <person name="Espinosa-Alvarez O."/>
            <person name="Ortiz P.A."/>
            <person name="Costa-Martins A.G."/>
            <person name="Teixeira M.M."/>
            <person name="Buck G.A."/>
        </authorList>
    </citation>
    <scope>NUCLEOTIDE SEQUENCE [LARGE SCALE GENOMIC DNA]</scope>
    <source>
        <strain evidence="7 8">025E</strain>
    </source>
</reference>
<protein>
    <recommendedName>
        <fullName evidence="9">Nodulin-like domain-containing protein</fullName>
    </recommendedName>
</protein>
<feature type="transmembrane region" description="Helical" evidence="6">
    <location>
        <begin position="184"/>
        <end position="202"/>
    </location>
</feature>
<evidence type="ECO:0000313" key="8">
    <source>
        <dbReference type="Proteomes" id="UP000284403"/>
    </source>
</evidence>
<dbReference type="PANTHER" id="PTHR21576">
    <property type="entry name" value="UNCHARACTERIZED NODULIN-LIKE PROTEIN"/>
    <property type="match status" value="1"/>
</dbReference>
<dbReference type="AlphaFoldDB" id="A0A422NK62"/>
<feature type="transmembrane region" description="Helical" evidence="6">
    <location>
        <begin position="104"/>
        <end position="125"/>
    </location>
</feature>
<organism evidence="7 8">
    <name type="scientific">Trypanosoma conorhini</name>
    <dbReference type="NCBI Taxonomy" id="83891"/>
    <lineage>
        <taxon>Eukaryota</taxon>
        <taxon>Discoba</taxon>
        <taxon>Euglenozoa</taxon>
        <taxon>Kinetoplastea</taxon>
        <taxon>Metakinetoplastina</taxon>
        <taxon>Trypanosomatida</taxon>
        <taxon>Trypanosomatidae</taxon>
        <taxon>Trypanosoma</taxon>
    </lineage>
</organism>